<sequence>MMTQNKLQAVFDKEELEFKVQASGESNGKYWVQVATYVQARAIQERLDNCFGFDGWSVAYRETPSGVLCRLKAIYDGREIIKEDGAELTGKIGEPNALKGGCSGALKRVASSGFGIGRYLYKLPKMYAEEVQKDKPKDTIGWHKSKMKGGQWMWWKEPTLPYWAYTNECDKQATTTTTTEAQKKSQPPTTTHDTSEMTLDKASHLKWPIGKLKGTALGIVYKNSPDQIKYFYGYAHEGKFEDIKAAIKILDEATPENKRWKARVS</sequence>
<keyword evidence="3" id="KW-0234">DNA repair</keyword>
<evidence type="ECO:0000313" key="6">
    <source>
        <dbReference type="Proteomes" id="UP001144471"/>
    </source>
</evidence>
<feature type="region of interest" description="Disordered" evidence="4">
    <location>
        <begin position="176"/>
        <end position="197"/>
    </location>
</feature>
<organism evidence="5 6">
    <name type="scientific">Propionigenium maris DSM 9537</name>
    <dbReference type="NCBI Taxonomy" id="1123000"/>
    <lineage>
        <taxon>Bacteria</taxon>
        <taxon>Fusobacteriati</taxon>
        <taxon>Fusobacteriota</taxon>
        <taxon>Fusobacteriia</taxon>
        <taxon>Fusobacteriales</taxon>
        <taxon>Fusobacteriaceae</taxon>
        <taxon>Propionigenium</taxon>
    </lineage>
</organism>
<name>A0A9W6LP91_9FUSO</name>
<evidence type="ECO:0008006" key="7">
    <source>
        <dbReference type="Google" id="ProtNLM"/>
    </source>
</evidence>
<dbReference type="GO" id="GO:0006281">
    <property type="term" value="P:DNA repair"/>
    <property type="evidence" value="ECO:0007669"/>
    <property type="project" value="UniProtKB-KW"/>
</dbReference>
<gene>
    <name evidence="5" type="primary">pi349</name>
    <name evidence="5" type="ORF">PM10SUCC1_32680</name>
</gene>
<accession>A0A9W6LP91</accession>
<dbReference type="InterPro" id="IPR041247">
    <property type="entry name" value="Rad52_fam"/>
</dbReference>
<dbReference type="AlphaFoldDB" id="A0A9W6LP91"/>
<comment type="similarity">
    <text evidence="1">Belongs to the RAD52 family.</text>
</comment>
<dbReference type="Proteomes" id="UP001144471">
    <property type="component" value="Unassembled WGS sequence"/>
</dbReference>
<proteinExistence type="inferred from homology"/>
<dbReference type="EMBL" id="BSDY01000023">
    <property type="protein sequence ID" value="GLI57754.1"/>
    <property type="molecule type" value="Genomic_DNA"/>
</dbReference>
<evidence type="ECO:0000256" key="1">
    <source>
        <dbReference type="ARBA" id="ARBA00006638"/>
    </source>
</evidence>
<dbReference type="RefSeq" id="WP_281837430.1">
    <property type="nucleotide sequence ID" value="NZ_BSDY01000023.1"/>
</dbReference>
<protein>
    <recommendedName>
        <fullName evidence="7">Rad52/22 family double-strand break repair protein</fullName>
    </recommendedName>
</protein>
<keyword evidence="2" id="KW-0227">DNA damage</keyword>
<dbReference type="Pfam" id="PF04098">
    <property type="entry name" value="Rad52_Rad22"/>
    <property type="match status" value="1"/>
</dbReference>
<evidence type="ECO:0000256" key="2">
    <source>
        <dbReference type="ARBA" id="ARBA00022763"/>
    </source>
</evidence>
<evidence type="ECO:0000313" key="5">
    <source>
        <dbReference type="EMBL" id="GLI57754.1"/>
    </source>
</evidence>
<comment type="caution">
    <text evidence="5">The sequence shown here is derived from an EMBL/GenBank/DDBJ whole genome shotgun (WGS) entry which is preliminary data.</text>
</comment>
<keyword evidence="6" id="KW-1185">Reference proteome</keyword>
<evidence type="ECO:0000256" key="4">
    <source>
        <dbReference type="SAM" id="MobiDB-lite"/>
    </source>
</evidence>
<reference evidence="5" key="1">
    <citation type="submission" date="2022-12" db="EMBL/GenBank/DDBJ databases">
        <title>Reference genome sequencing for broad-spectrum identification of bacterial and archaeal isolates by mass spectrometry.</title>
        <authorList>
            <person name="Sekiguchi Y."/>
            <person name="Tourlousse D.M."/>
        </authorList>
    </citation>
    <scope>NUCLEOTIDE SEQUENCE</scope>
    <source>
        <strain evidence="5">10succ1</strain>
    </source>
</reference>
<evidence type="ECO:0000256" key="3">
    <source>
        <dbReference type="ARBA" id="ARBA00023204"/>
    </source>
</evidence>